<dbReference type="PANTHER" id="PTHR15574">
    <property type="entry name" value="WD REPEAT DOMAIN-CONTAINING FAMILY"/>
    <property type="match status" value="1"/>
</dbReference>
<keyword evidence="6" id="KW-1185">Reference proteome</keyword>
<dbReference type="InterPro" id="IPR045151">
    <property type="entry name" value="DCAF8"/>
</dbReference>
<feature type="compositionally biased region" description="Basic and acidic residues" evidence="4">
    <location>
        <begin position="1"/>
        <end position="31"/>
    </location>
</feature>
<dbReference type="Pfam" id="PF00400">
    <property type="entry name" value="WD40"/>
    <property type="match status" value="1"/>
</dbReference>
<feature type="region of interest" description="Disordered" evidence="4">
    <location>
        <begin position="1"/>
        <end position="92"/>
    </location>
</feature>
<feature type="compositionally biased region" description="Acidic residues" evidence="4">
    <location>
        <begin position="194"/>
        <end position="205"/>
    </location>
</feature>
<evidence type="ECO:0000256" key="3">
    <source>
        <dbReference type="PROSITE-ProRule" id="PRU00221"/>
    </source>
</evidence>
<dbReference type="EMBL" id="KQ982138">
    <property type="protein sequence ID" value="KYQ59708.1"/>
    <property type="molecule type" value="Genomic_DNA"/>
</dbReference>
<dbReference type="PANTHER" id="PTHR15574:SF21">
    <property type="entry name" value="DDB1- AND CUL4-ASSOCIATED FACTOR 8"/>
    <property type="match status" value="1"/>
</dbReference>
<organism evidence="5 6">
    <name type="scientific">Mycetomoellerius zeteki</name>
    <dbReference type="NCBI Taxonomy" id="64791"/>
    <lineage>
        <taxon>Eukaryota</taxon>
        <taxon>Metazoa</taxon>
        <taxon>Ecdysozoa</taxon>
        <taxon>Arthropoda</taxon>
        <taxon>Hexapoda</taxon>
        <taxon>Insecta</taxon>
        <taxon>Pterygota</taxon>
        <taxon>Neoptera</taxon>
        <taxon>Endopterygota</taxon>
        <taxon>Hymenoptera</taxon>
        <taxon>Apocrita</taxon>
        <taxon>Aculeata</taxon>
        <taxon>Formicoidea</taxon>
        <taxon>Formicidae</taxon>
        <taxon>Myrmicinae</taxon>
        <taxon>Mycetomoellerius</taxon>
    </lineage>
</organism>
<evidence type="ECO:0000256" key="1">
    <source>
        <dbReference type="ARBA" id="ARBA00022574"/>
    </source>
</evidence>
<protein>
    <submittedName>
        <fullName evidence="5">DDB1-and CUL4-associated factor 8</fullName>
    </submittedName>
</protein>
<evidence type="ECO:0000256" key="2">
    <source>
        <dbReference type="ARBA" id="ARBA00022737"/>
    </source>
</evidence>
<sequence>MDSESKTHDTNNDSEVKLSDTQDSKESRKVQADFLENPNQNEVKRSISRSEVYATSETSTEKSNRSTDESSSKRQKLNESGSNTTARNVSDDILTFQRNELKVEQQNYCKEQNTTEDISWNSLFNEITREAPILNVFEGNIASANTENDSAQKEPSNRSSEINILGSETFNVESDRYKNERADSDECSTANNDELNEEEEDEDEDEAIPHCLKVTKSPPNWFIVPEVINRQIGSNSLFQRRFYGSLHAVERLEFMHDFNACENFIRSLNFNRKGNLLASASADLVSIWDWAAKEKRHCFTSSHIYNVSHVEWLPLDVENFMVTSGGDGMIRLWNLECDTSEQLMKHDGFSEKLAVHPEIPYEVFSVGIDSRVLFRDIRESEPNELLVVTERSGVRLHSIHLNPSNSNEFCVSGLSYCVRVYDRRKATKPLYKLSSDYVVQDGHAFIKSAIYNHNGTEILALLNNVYVLLYDKLMWSCEKNYSHMYQSPRFAALDLRLVNSLNYFGPKSEFVMCGSFDGEVFFYDKDTEAVIQWLTLYDSNILFNRKVEFFHFVHFINKFFCFVIWVVENSFF</sequence>
<evidence type="ECO:0000256" key="4">
    <source>
        <dbReference type="SAM" id="MobiDB-lite"/>
    </source>
</evidence>
<accession>A0A151XHE2</accession>
<dbReference type="InterPro" id="IPR015943">
    <property type="entry name" value="WD40/YVTN_repeat-like_dom_sf"/>
</dbReference>
<name>A0A151XHE2_9HYME</name>
<reference evidence="5 6" key="1">
    <citation type="submission" date="2015-09" db="EMBL/GenBank/DDBJ databases">
        <title>Trachymyrmex zeteki WGS genome.</title>
        <authorList>
            <person name="Nygaard S."/>
            <person name="Hu H."/>
            <person name="Boomsma J."/>
            <person name="Zhang G."/>
        </authorList>
    </citation>
    <scope>NUCLEOTIDE SEQUENCE [LARGE SCALE GENOMIC DNA]</scope>
    <source>
        <strain evidence="5">Tzet28-1</strain>
        <tissue evidence="5">Whole body</tissue>
    </source>
</reference>
<keyword evidence="2" id="KW-0677">Repeat</keyword>
<keyword evidence="1 3" id="KW-0853">WD repeat</keyword>
<dbReference type="AlphaFoldDB" id="A0A151XHE2"/>
<dbReference type="PROSITE" id="PS00678">
    <property type="entry name" value="WD_REPEATS_1"/>
    <property type="match status" value="1"/>
</dbReference>
<dbReference type="GO" id="GO:0080008">
    <property type="term" value="C:Cul4-RING E3 ubiquitin ligase complex"/>
    <property type="evidence" value="ECO:0007669"/>
    <property type="project" value="TreeGrafter"/>
</dbReference>
<dbReference type="STRING" id="64791.A0A151XHE2"/>
<dbReference type="InterPro" id="IPR001680">
    <property type="entry name" value="WD40_rpt"/>
</dbReference>
<feature type="region of interest" description="Disordered" evidence="4">
    <location>
        <begin position="173"/>
        <end position="205"/>
    </location>
</feature>
<dbReference type="Gene3D" id="2.130.10.10">
    <property type="entry name" value="YVTN repeat-like/Quinoprotein amine dehydrogenase"/>
    <property type="match status" value="1"/>
</dbReference>
<proteinExistence type="predicted"/>
<feature type="region of interest" description="Disordered" evidence="4">
    <location>
        <begin position="146"/>
        <end position="165"/>
    </location>
</feature>
<feature type="compositionally biased region" description="Polar residues" evidence="4">
    <location>
        <begin position="78"/>
        <end position="88"/>
    </location>
</feature>
<dbReference type="Proteomes" id="UP000075809">
    <property type="component" value="Unassembled WGS sequence"/>
</dbReference>
<feature type="compositionally biased region" description="Basic and acidic residues" evidence="4">
    <location>
        <begin position="173"/>
        <end position="184"/>
    </location>
</feature>
<gene>
    <name evidence="5" type="ORF">ALC60_01374</name>
</gene>
<dbReference type="SMART" id="SM00320">
    <property type="entry name" value="WD40"/>
    <property type="match status" value="5"/>
</dbReference>
<dbReference type="SUPFAM" id="SSF50978">
    <property type="entry name" value="WD40 repeat-like"/>
    <property type="match status" value="1"/>
</dbReference>
<dbReference type="InterPro" id="IPR036322">
    <property type="entry name" value="WD40_repeat_dom_sf"/>
</dbReference>
<dbReference type="GO" id="GO:0005737">
    <property type="term" value="C:cytoplasm"/>
    <property type="evidence" value="ECO:0007669"/>
    <property type="project" value="TreeGrafter"/>
</dbReference>
<evidence type="ECO:0000313" key="6">
    <source>
        <dbReference type="Proteomes" id="UP000075809"/>
    </source>
</evidence>
<feature type="compositionally biased region" description="Basic and acidic residues" evidence="4">
    <location>
        <begin position="59"/>
        <end position="72"/>
    </location>
</feature>
<dbReference type="PROSITE" id="PS50294">
    <property type="entry name" value="WD_REPEATS_REGION"/>
    <property type="match status" value="1"/>
</dbReference>
<evidence type="ECO:0000313" key="5">
    <source>
        <dbReference type="EMBL" id="KYQ59708.1"/>
    </source>
</evidence>
<dbReference type="PROSITE" id="PS50082">
    <property type="entry name" value="WD_REPEATS_2"/>
    <property type="match status" value="1"/>
</dbReference>
<feature type="repeat" description="WD" evidence="3">
    <location>
        <begin position="300"/>
        <end position="336"/>
    </location>
</feature>
<dbReference type="InterPro" id="IPR019775">
    <property type="entry name" value="WD40_repeat_CS"/>
</dbReference>